<dbReference type="OrthoDB" id="3266428at2759"/>
<dbReference type="Proteomes" id="UP000559256">
    <property type="component" value="Unassembled WGS sequence"/>
</dbReference>
<organism evidence="3 4">
    <name type="scientific">Tetrapyrgos nigripes</name>
    <dbReference type="NCBI Taxonomy" id="182062"/>
    <lineage>
        <taxon>Eukaryota</taxon>
        <taxon>Fungi</taxon>
        <taxon>Dikarya</taxon>
        <taxon>Basidiomycota</taxon>
        <taxon>Agaricomycotina</taxon>
        <taxon>Agaricomycetes</taxon>
        <taxon>Agaricomycetidae</taxon>
        <taxon>Agaricales</taxon>
        <taxon>Marasmiineae</taxon>
        <taxon>Marasmiaceae</taxon>
        <taxon>Tetrapyrgos</taxon>
    </lineage>
</organism>
<keyword evidence="1" id="KW-0238">DNA-binding</keyword>
<protein>
    <submittedName>
        <fullName evidence="3">Uncharacterized protein</fullName>
    </submittedName>
</protein>
<reference evidence="3 4" key="1">
    <citation type="journal article" date="2020" name="ISME J.">
        <title>Uncovering the hidden diversity of litter-decomposition mechanisms in mushroom-forming fungi.</title>
        <authorList>
            <person name="Floudas D."/>
            <person name="Bentzer J."/>
            <person name="Ahren D."/>
            <person name="Johansson T."/>
            <person name="Persson P."/>
            <person name="Tunlid A."/>
        </authorList>
    </citation>
    <scope>NUCLEOTIDE SEQUENCE [LARGE SCALE GENOMIC DNA]</scope>
    <source>
        <strain evidence="3 4">CBS 291.85</strain>
    </source>
</reference>
<feature type="compositionally biased region" description="Low complexity" evidence="2">
    <location>
        <begin position="78"/>
        <end position="87"/>
    </location>
</feature>
<proteinExistence type="predicted"/>
<feature type="compositionally biased region" description="Basic residues" evidence="2">
    <location>
        <begin position="1"/>
        <end position="10"/>
    </location>
</feature>
<dbReference type="AlphaFoldDB" id="A0A8H5LLP6"/>
<feature type="compositionally biased region" description="Pro residues" evidence="2">
    <location>
        <begin position="67"/>
        <end position="77"/>
    </location>
</feature>
<feature type="region of interest" description="Disordered" evidence="2">
    <location>
        <begin position="1"/>
        <end position="113"/>
    </location>
</feature>
<feature type="compositionally biased region" description="Polar residues" evidence="2">
    <location>
        <begin position="11"/>
        <end position="34"/>
    </location>
</feature>
<name>A0A8H5LLP6_9AGAR</name>
<comment type="caution">
    <text evidence="3">The sequence shown here is derived from an EMBL/GenBank/DDBJ whole genome shotgun (WGS) entry which is preliminary data.</text>
</comment>
<keyword evidence="4" id="KW-1185">Reference proteome</keyword>
<dbReference type="InterPro" id="IPR010998">
    <property type="entry name" value="Integrase_recombinase_N"/>
</dbReference>
<accession>A0A8H5LLP6</accession>
<gene>
    <name evidence="3" type="ORF">D9758_007281</name>
</gene>
<evidence type="ECO:0000256" key="1">
    <source>
        <dbReference type="ARBA" id="ARBA00023125"/>
    </source>
</evidence>
<evidence type="ECO:0000256" key="2">
    <source>
        <dbReference type="SAM" id="MobiDB-lite"/>
    </source>
</evidence>
<dbReference type="SUPFAM" id="SSF47823">
    <property type="entry name" value="lambda integrase-like, N-terminal domain"/>
    <property type="match status" value="1"/>
</dbReference>
<evidence type="ECO:0000313" key="3">
    <source>
        <dbReference type="EMBL" id="KAF5361719.1"/>
    </source>
</evidence>
<evidence type="ECO:0000313" key="4">
    <source>
        <dbReference type="Proteomes" id="UP000559256"/>
    </source>
</evidence>
<dbReference type="Gene3D" id="1.10.150.130">
    <property type="match status" value="1"/>
</dbReference>
<dbReference type="EMBL" id="JAACJM010000039">
    <property type="protein sequence ID" value="KAF5361719.1"/>
    <property type="molecule type" value="Genomic_DNA"/>
</dbReference>
<dbReference type="GO" id="GO:0003677">
    <property type="term" value="F:DNA binding"/>
    <property type="evidence" value="ECO:0007669"/>
    <property type="project" value="UniProtKB-KW"/>
</dbReference>
<feature type="compositionally biased region" description="Polar residues" evidence="2">
    <location>
        <begin position="45"/>
        <end position="59"/>
    </location>
</feature>
<sequence length="392" mass="43377">MFKNPFKRHQSSPSTSDAQGGGESCTSPFQNPFRSVSKRPHLDTDPSSLDTTHHTNTIPEASIAPSSLPPTSTPPTTAPVASSSHAPNATRPPVNPSHLSTCPAQKANKIKPSDLRPPVLVKHCITDWETPFSLQQREKYSSAFPQKVIASAEKAIAGSTVGVTKETYGAGLTCFTQYCDKLNINKSQHMPADKMLIAGFVGEHIGKVSGSTISNWLSGLKAWHETKGAPWCREDRWIRMTCRTAHREGVIHKRKPHSPVTLRHLIALWKALDFSIPFHVAVWAVAVITFWACRRLGETMIPSETKFDPKFHITGETTFHHFQQPDGTHAVSFHLPWTKTTHGNRADVIVSGLIDDPEDICRLKALALHLNVNKDVPKSYSLLRYMDEQGNP</sequence>